<evidence type="ECO:0000256" key="1">
    <source>
        <dbReference type="SAM" id="MobiDB-lite"/>
    </source>
</evidence>
<reference evidence="3 4" key="1">
    <citation type="journal article" date="2012" name="Nucleic Acids Res.">
        <title>Sequencing of the smallest Apicomplexan genome from the human pathogen Babesia microti.</title>
        <authorList>
            <person name="Cornillot E."/>
            <person name="Hadj-Kaddour K."/>
            <person name="Dassouli A."/>
            <person name="Noel B."/>
            <person name="Ranwez V."/>
            <person name="Vacherie B."/>
            <person name="Augagneur Y."/>
            <person name="Bres V."/>
            <person name="Duclos A."/>
            <person name="Randazzo S."/>
            <person name="Carcy B."/>
            <person name="Debierre-Grockiego F."/>
            <person name="Delbecq S."/>
            <person name="Moubri-Menage K."/>
            <person name="Shams-Eldin H."/>
            <person name="Usmani-Brown S."/>
            <person name="Bringaud F."/>
            <person name="Wincker P."/>
            <person name="Vivares C.P."/>
            <person name="Schwarz R.T."/>
            <person name="Schetters T.P."/>
            <person name="Krause P.J."/>
            <person name="Gorenflot A."/>
            <person name="Berry V."/>
            <person name="Barbe V."/>
            <person name="Ben Mamoun C."/>
        </authorList>
    </citation>
    <scope>NUCLEOTIDE SEQUENCE [LARGE SCALE GENOMIC DNA]</scope>
    <source>
        <strain evidence="3 4">RI</strain>
    </source>
</reference>
<feature type="region of interest" description="Disordered" evidence="1">
    <location>
        <begin position="1"/>
        <end position="103"/>
    </location>
</feature>
<dbReference type="Proteomes" id="UP000002899">
    <property type="component" value="Chromosome III"/>
</dbReference>
<reference evidence="3 4" key="2">
    <citation type="journal article" date="2013" name="PLoS ONE">
        <title>Whole genome mapping and re-organization of the nuclear and mitochondrial genomes of Babesia microti isolates.</title>
        <authorList>
            <person name="Cornillot E."/>
            <person name="Dassouli A."/>
            <person name="Garg A."/>
            <person name="Pachikara N."/>
            <person name="Randazzo S."/>
            <person name="Depoix D."/>
            <person name="Carcy B."/>
            <person name="Delbecq S."/>
            <person name="Frutos R."/>
            <person name="Silva J.C."/>
            <person name="Sutton R."/>
            <person name="Krause P.J."/>
            <person name="Mamoun C.B."/>
        </authorList>
    </citation>
    <scope>NUCLEOTIDE SEQUENCE [LARGE SCALE GENOMIC DNA]</scope>
    <source>
        <strain evidence="3 4">RI</strain>
    </source>
</reference>
<evidence type="ECO:0000259" key="2">
    <source>
        <dbReference type="Pfam" id="PF10252"/>
    </source>
</evidence>
<evidence type="ECO:0000313" key="3">
    <source>
        <dbReference type="EMBL" id="SJK86296.1"/>
    </source>
</evidence>
<feature type="domain" description="Casein kinase substrate phosphoprotein PP28" evidence="2">
    <location>
        <begin position="74"/>
        <end position="143"/>
    </location>
</feature>
<dbReference type="KEGG" id="bmic:BMR1_03g00945"/>
<protein>
    <recommendedName>
        <fullName evidence="2">Casein kinase substrate phosphoprotein PP28 domain-containing protein</fullName>
    </recommendedName>
</protein>
<dbReference type="AlphaFoldDB" id="A0A1R4ABD0"/>
<feature type="compositionally biased region" description="Basic residues" evidence="1">
    <location>
        <begin position="7"/>
        <end position="19"/>
    </location>
</feature>
<dbReference type="EMBL" id="LN871598">
    <property type="protein sequence ID" value="SJK86296.1"/>
    <property type="molecule type" value="Genomic_DNA"/>
</dbReference>
<feature type="compositionally biased region" description="Basic and acidic residues" evidence="1">
    <location>
        <begin position="127"/>
        <end position="155"/>
    </location>
</feature>
<dbReference type="GeneID" id="24424823"/>
<dbReference type="InterPro" id="IPR039876">
    <property type="entry name" value="HAP28"/>
</dbReference>
<keyword evidence="4" id="KW-1185">Reference proteome</keyword>
<accession>A0A1R4ABD0</accession>
<dbReference type="InterPro" id="IPR019380">
    <property type="entry name" value="Casein_kinase_sb_PP28"/>
</dbReference>
<proteinExistence type="predicted"/>
<evidence type="ECO:0000313" key="4">
    <source>
        <dbReference type="Proteomes" id="UP000002899"/>
    </source>
</evidence>
<dbReference type="Pfam" id="PF10252">
    <property type="entry name" value="PP28"/>
    <property type="match status" value="1"/>
</dbReference>
<sequence>MSSRGRGGFKKYKPRGRRRFATDDEVIARNEQKSASEESSPVEESIHTDSSDSDSSVGDNNRKGIPQLIDKFNPNHQKLNVEKTGVIELSRREREELERQRRERIQHKLHMQCKTKADQENLARLAEIRKRREEAAKARNASKSDKNAEDPKESNLTKNFKNCPTIMRNLEEDFDFLSLN</sequence>
<organism evidence="3 4">
    <name type="scientific">Babesia microti (strain RI)</name>
    <dbReference type="NCBI Taxonomy" id="1133968"/>
    <lineage>
        <taxon>Eukaryota</taxon>
        <taxon>Sar</taxon>
        <taxon>Alveolata</taxon>
        <taxon>Apicomplexa</taxon>
        <taxon>Aconoidasida</taxon>
        <taxon>Piroplasmida</taxon>
        <taxon>Babesiidae</taxon>
        <taxon>Babesia</taxon>
    </lineage>
</organism>
<feature type="compositionally biased region" description="Basic and acidic residues" evidence="1">
    <location>
        <begin position="89"/>
        <end position="103"/>
    </location>
</feature>
<dbReference type="RefSeq" id="XP_021338472.1">
    <property type="nucleotide sequence ID" value="XM_021481886.1"/>
</dbReference>
<dbReference type="PANTHER" id="PTHR22055">
    <property type="entry name" value="28 KDA HEAT- AND ACID-STABLE PHOSPHOPROTEIN PDGF-ASSOCIATED PROTEIN"/>
    <property type="match status" value="1"/>
</dbReference>
<name>A0A1R4ABD0_BABMR</name>
<feature type="region of interest" description="Disordered" evidence="1">
    <location>
        <begin position="127"/>
        <end position="161"/>
    </location>
</feature>
<gene>
    <name evidence="3" type="ORF">BMR1_03g00945</name>
</gene>
<reference evidence="3 4" key="3">
    <citation type="journal article" date="2016" name="Sci. Rep.">
        <title>Genome-wide diversity and gene expression profiling of Babesia microti isolates identify polymorphic genes that mediate host-pathogen interactions.</title>
        <authorList>
            <person name="Silva J.C."/>
            <person name="Cornillot E."/>
            <person name="McCracken C."/>
            <person name="Usmani-Brown S."/>
            <person name="Dwivedi A."/>
            <person name="Ifeonu O.O."/>
            <person name="Crabtree J."/>
            <person name="Gotia H.T."/>
            <person name="Virji A.Z."/>
            <person name="Reynes C."/>
            <person name="Colinge J."/>
            <person name="Kumar V."/>
            <person name="Lawres L."/>
            <person name="Pazzi J.E."/>
            <person name="Pablo J.V."/>
            <person name="Hung C."/>
            <person name="Brancato J."/>
            <person name="Kumari P."/>
            <person name="Orvis J."/>
            <person name="Tretina K."/>
            <person name="Chibucos M."/>
            <person name="Ott S."/>
            <person name="Sadzewicz L."/>
            <person name="Sengamalay N."/>
            <person name="Shetty A.C."/>
            <person name="Su Q."/>
            <person name="Tallon L."/>
            <person name="Fraser C.M."/>
            <person name="Frutos R."/>
            <person name="Molina D.M."/>
            <person name="Krause P.J."/>
            <person name="Ben Mamoun C."/>
        </authorList>
    </citation>
    <scope>NUCLEOTIDE SEQUENCE [LARGE SCALE GENOMIC DNA]</scope>
    <source>
        <strain evidence="3 4">RI</strain>
    </source>
</reference>
<feature type="compositionally biased region" description="Basic and acidic residues" evidence="1">
    <location>
        <begin position="20"/>
        <end position="36"/>
    </location>
</feature>
<dbReference type="VEuPathDB" id="PiroplasmaDB:BMR1_03g00945"/>